<dbReference type="SMART" id="SM00642">
    <property type="entry name" value="Aamy"/>
    <property type="match status" value="1"/>
</dbReference>
<evidence type="ECO:0000313" key="9">
    <source>
        <dbReference type="Proteomes" id="UP000241964"/>
    </source>
</evidence>
<dbReference type="Gene3D" id="2.60.40.1180">
    <property type="entry name" value="Golgi alpha-mannosidase II"/>
    <property type="match status" value="1"/>
</dbReference>
<sequence>MDFKQVKRCCFAVLWLLTGAAAQAQQSNPPAVCYEIFVRSFADSNGDGIGDINGITSKLDYLKDLGVDALWLTPICKSPTYHKYDVTDYRQIDPEYGTMADFERLLSEAHKRGIRIIKDLVVNHTSDQHPWFQQARQGKQSPYRDYYVWLPQKTIDSLGIATREKSGDSWEVNPWHAVKEGGDEKYYGLFWSGMPDLNFDNPKVRAEIYDVARFWLNEVGVDGFRLDAAKHIYPDWEAEKSHAFWIEFRKKVSSIKPDVYLVGEVWSTPEKVAPYFKGLPANFNIDAALAIHQMLKTGQSIDLIKQLQQTHAVYKRANPDFIDAVFNNNHDHVRIGTTVNGDIPKMKLAASLLLTLPGEPYLYYGEEIGMLGNKPDENIREPFLWKAPAEDKLRTHWMKPSYSTDDKVRNLEAQMKAPSSIYNHYKKLLQLRHEYPALRQVAPVNLGDAGIAQEHIIAFTRPHTSGDLLIVHNVSGSEKTVELPASASGKKLLFGSSEKIEVIGKAVKIPAYGSVILR</sequence>
<keyword evidence="5" id="KW-0119">Carbohydrate metabolism</keyword>
<dbReference type="Pfam" id="PF00128">
    <property type="entry name" value="Alpha-amylase"/>
    <property type="match status" value="1"/>
</dbReference>
<protein>
    <recommendedName>
        <fullName evidence="5">Alpha-amylase</fullName>
        <ecNumber evidence="5">3.2.1.1</ecNumber>
    </recommendedName>
</protein>
<comment type="catalytic activity">
    <reaction evidence="5">
        <text>Endohydrolysis of (1-&gt;4)-alpha-D-glucosidic linkages in polysaccharides containing three or more (1-&gt;4)-alpha-linked D-glucose units.</text>
        <dbReference type="EC" id="3.2.1.1"/>
    </reaction>
</comment>
<dbReference type="Proteomes" id="UP000241964">
    <property type="component" value="Unassembled WGS sequence"/>
</dbReference>
<evidence type="ECO:0000256" key="4">
    <source>
        <dbReference type="RuleBase" id="RU003615"/>
    </source>
</evidence>
<dbReference type="PANTHER" id="PTHR10357">
    <property type="entry name" value="ALPHA-AMYLASE FAMILY MEMBER"/>
    <property type="match status" value="1"/>
</dbReference>
<evidence type="ECO:0000256" key="1">
    <source>
        <dbReference type="ARBA" id="ARBA00008061"/>
    </source>
</evidence>
<dbReference type="GO" id="GO:0043169">
    <property type="term" value="F:cation binding"/>
    <property type="evidence" value="ECO:0007669"/>
    <property type="project" value="InterPro"/>
</dbReference>
<dbReference type="PANTHER" id="PTHR10357:SF179">
    <property type="entry name" value="NEUTRAL AND BASIC AMINO ACID TRANSPORT PROTEIN RBAT"/>
    <property type="match status" value="1"/>
</dbReference>
<evidence type="ECO:0000256" key="3">
    <source>
        <dbReference type="ARBA" id="ARBA00023295"/>
    </source>
</evidence>
<feature type="domain" description="Glycosyl hydrolase family 13 catalytic" evidence="7">
    <location>
        <begin position="35"/>
        <end position="432"/>
    </location>
</feature>
<evidence type="ECO:0000256" key="6">
    <source>
        <dbReference type="SAM" id="SignalP"/>
    </source>
</evidence>
<feature type="chain" id="PRO_5015191208" description="Alpha-amylase" evidence="6">
    <location>
        <begin position="25"/>
        <end position="518"/>
    </location>
</feature>
<dbReference type="EC" id="3.2.1.1" evidence="5"/>
<reference evidence="8 9" key="1">
    <citation type="submission" date="2018-03" db="EMBL/GenBank/DDBJ databases">
        <title>Genomic Encyclopedia of Archaeal and Bacterial Type Strains, Phase II (KMG-II): from individual species to whole genera.</title>
        <authorList>
            <person name="Goeker M."/>
        </authorList>
    </citation>
    <scope>NUCLEOTIDE SEQUENCE [LARGE SCALE GENOMIC DNA]</scope>
    <source>
        <strain evidence="8 9">DSM 29057</strain>
    </source>
</reference>
<keyword evidence="9" id="KW-1185">Reference proteome</keyword>
<dbReference type="InterPro" id="IPR006047">
    <property type="entry name" value="GH13_cat_dom"/>
</dbReference>
<dbReference type="OrthoDB" id="9806009at2"/>
<name>A0A2P8GBP1_9BACT</name>
<dbReference type="InterPro" id="IPR006046">
    <property type="entry name" value="Alpha_amylase"/>
</dbReference>
<dbReference type="EMBL" id="PYAS01000003">
    <property type="protein sequence ID" value="PSL31391.1"/>
    <property type="molecule type" value="Genomic_DNA"/>
</dbReference>
<evidence type="ECO:0000259" key="7">
    <source>
        <dbReference type="SMART" id="SM00642"/>
    </source>
</evidence>
<dbReference type="InterPro" id="IPR045857">
    <property type="entry name" value="O16G_dom_2"/>
</dbReference>
<dbReference type="Pfam" id="PF23915">
    <property type="entry name" value="SusG_C"/>
    <property type="match status" value="1"/>
</dbReference>
<keyword evidence="3 5" id="KW-0326">Glycosidase</keyword>
<dbReference type="InterPro" id="IPR017853">
    <property type="entry name" value="GH"/>
</dbReference>
<dbReference type="RefSeq" id="WP_106594732.1">
    <property type="nucleotide sequence ID" value="NZ_PYAS01000003.1"/>
</dbReference>
<dbReference type="Gene3D" id="3.90.400.10">
    <property type="entry name" value="Oligo-1,6-glucosidase, Domain 2"/>
    <property type="match status" value="1"/>
</dbReference>
<keyword evidence="2 5" id="KW-0378">Hydrolase</keyword>
<dbReference type="SUPFAM" id="SSF51445">
    <property type="entry name" value="(Trans)glycosidases"/>
    <property type="match status" value="1"/>
</dbReference>
<dbReference type="InterPro" id="IPR056300">
    <property type="entry name" value="SusG-like_C"/>
</dbReference>
<dbReference type="Gene3D" id="3.20.20.80">
    <property type="entry name" value="Glycosidases"/>
    <property type="match status" value="1"/>
</dbReference>
<comment type="caution">
    <text evidence="8">The sequence shown here is derived from an EMBL/GenBank/DDBJ whole genome shotgun (WGS) entry which is preliminary data.</text>
</comment>
<proteinExistence type="inferred from homology"/>
<gene>
    <name evidence="8" type="ORF">CLV60_103257</name>
</gene>
<evidence type="ECO:0000256" key="2">
    <source>
        <dbReference type="ARBA" id="ARBA00022801"/>
    </source>
</evidence>
<dbReference type="GO" id="GO:0009313">
    <property type="term" value="P:oligosaccharide catabolic process"/>
    <property type="evidence" value="ECO:0007669"/>
    <property type="project" value="TreeGrafter"/>
</dbReference>
<dbReference type="PRINTS" id="PR00110">
    <property type="entry name" value="ALPHAAMYLASE"/>
</dbReference>
<dbReference type="AlphaFoldDB" id="A0A2P8GBP1"/>
<accession>A0A2P8GBP1</accession>
<dbReference type="SUPFAM" id="SSF51011">
    <property type="entry name" value="Glycosyl hydrolase domain"/>
    <property type="match status" value="1"/>
</dbReference>
<evidence type="ECO:0000256" key="5">
    <source>
        <dbReference type="RuleBase" id="RU361134"/>
    </source>
</evidence>
<dbReference type="CDD" id="cd11316">
    <property type="entry name" value="AmyAc_bac2_AmyA"/>
    <property type="match status" value="1"/>
</dbReference>
<comment type="similarity">
    <text evidence="1 4">Belongs to the glycosyl hydrolase 13 family.</text>
</comment>
<feature type="signal peptide" evidence="6">
    <location>
        <begin position="1"/>
        <end position="24"/>
    </location>
</feature>
<organism evidence="8 9">
    <name type="scientific">Dyadobacter jiangsuensis</name>
    <dbReference type="NCBI Taxonomy" id="1591085"/>
    <lineage>
        <taxon>Bacteria</taxon>
        <taxon>Pseudomonadati</taxon>
        <taxon>Bacteroidota</taxon>
        <taxon>Cytophagia</taxon>
        <taxon>Cytophagales</taxon>
        <taxon>Spirosomataceae</taxon>
        <taxon>Dyadobacter</taxon>
    </lineage>
</organism>
<keyword evidence="6" id="KW-0732">Signal</keyword>
<dbReference type="GO" id="GO:0004556">
    <property type="term" value="F:alpha-amylase activity"/>
    <property type="evidence" value="ECO:0007669"/>
    <property type="project" value="UniProtKB-UniRule"/>
</dbReference>
<evidence type="ECO:0000313" key="8">
    <source>
        <dbReference type="EMBL" id="PSL31391.1"/>
    </source>
</evidence>
<dbReference type="InterPro" id="IPR013780">
    <property type="entry name" value="Glyco_hydro_b"/>
</dbReference>